<dbReference type="SUPFAM" id="SSF52402">
    <property type="entry name" value="Adenine nucleotide alpha hydrolases-like"/>
    <property type="match status" value="2"/>
</dbReference>
<feature type="domain" description="UspA" evidence="2">
    <location>
        <begin position="221"/>
        <end position="272"/>
    </location>
</feature>
<dbReference type="Proteomes" id="UP000664034">
    <property type="component" value="Unassembled WGS sequence"/>
</dbReference>
<evidence type="ECO:0000313" key="4">
    <source>
        <dbReference type="Proteomes" id="UP000664034"/>
    </source>
</evidence>
<keyword evidence="4" id="KW-1185">Reference proteome</keyword>
<dbReference type="PANTHER" id="PTHR46268">
    <property type="entry name" value="STRESS RESPONSE PROTEIN NHAX"/>
    <property type="match status" value="1"/>
</dbReference>
<dbReference type="CDD" id="cd00293">
    <property type="entry name" value="USP-like"/>
    <property type="match status" value="2"/>
</dbReference>
<dbReference type="InterPro" id="IPR006016">
    <property type="entry name" value="UspA"/>
</dbReference>
<dbReference type="PANTHER" id="PTHR46268:SF6">
    <property type="entry name" value="UNIVERSAL STRESS PROTEIN UP12"/>
    <property type="match status" value="1"/>
</dbReference>
<proteinExistence type="inferred from homology"/>
<sequence length="292" mass="32126">MKKILFPTDFSPETARALPVAAQLARQLHASLQLVHVLSGTSPGYAPRLHDANEQHRQALGRVELLFDDLLTLPCLQNLTVHTYVLVDADPTAIFSDEQLASADILVVASTGASGIREALFGSNAEHLIRQANMPVLVLKNPPAYLNLKTVVFASDFREPFEASINLMNDWFDTFDFPTVHLLFVNTPGHFVSTEEGRSRMETFAARYRLGVCTLNQLDAYDVEEGLLAFAQEKKADLIVLGTHGHRGLRHLLQGSVAEDVANHAPLPVLTLPLKPEHTPLVILEGTGTTWL</sequence>
<accession>A0A939GAE3</accession>
<gene>
    <name evidence="3" type="ORF">J2I47_02515</name>
</gene>
<dbReference type="Gene3D" id="3.40.50.12370">
    <property type="match status" value="1"/>
</dbReference>
<evidence type="ECO:0000313" key="3">
    <source>
        <dbReference type="EMBL" id="MBO0935412.1"/>
    </source>
</evidence>
<dbReference type="PRINTS" id="PR01438">
    <property type="entry name" value="UNVRSLSTRESS"/>
</dbReference>
<organism evidence="3 4">
    <name type="scientific">Fibrella rubiginis</name>
    <dbReference type="NCBI Taxonomy" id="2817060"/>
    <lineage>
        <taxon>Bacteria</taxon>
        <taxon>Pseudomonadati</taxon>
        <taxon>Bacteroidota</taxon>
        <taxon>Cytophagia</taxon>
        <taxon>Cytophagales</taxon>
        <taxon>Spirosomataceae</taxon>
        <taxon>Fibrella</taxon>
    </lineage>
</organism>
<name>A0A939GAE3_9BACT</name>
<evidence type="ECO:0000259" key="2">
    <source>
        <dbReference type="Pfam" id="PF00582"/>
    </source>
</evidence>
<protein>
    <submittedName>
        <fullName evidence="3">Universal stress protein</fullName>
    </submittedName>
</protein>
<dbReference type="RefSeq" id="WP_207362966.1">
    <property type="nucleotide sequence ID" value="NZ_JAFMYV010000001.1"/>
</dbReference>
<evidence type="ECO:0000256" key="1">
    <source>
        <dbReference type="ARBA" id="ARBA00008791"/>
    </source>
</evidence>
<dbReference type="Pfam" id="PF00582">
    <property type="entry name" value="Usp"/>
    <property type="match status" value="2"/>
</dbReference>
<dbReference type="InterPro" id="IPR006015">
    <property type="entry name" value="Universal_stress_UspA"/>
</dbReference>
<reference evidence="3" key="1">
    <citation type="submission" date="2021-03" db="EMBL/GenBank/DDBJ databases">
        <title>Fibrella sp. HMF5335 genome sequencing and assembly.</title>
        <authorList>
            <person name="Kang H."/>
            <person name="Kim H."/>
            <person name="Bae S."/>
            <person name="Joh K."/>
        </authorList>
    </citation>
    <scope>NUCLEOTIDE SEQUENCE</scope>
    <source>
        <strain evidence="3">HMF5335</strain>
    </source>
</reference>
<comment type="caution">
    <text evidence="3">The sequence shown here is derived from an EMBL/GenBank/DDBJ whole genome shotgun (WGS) entry which is preliminary data.</text>
</comment>
<comment type="similarity">
    <text evidence="1">Belongs to the universal stress protein A family.</text>
</comment>
<feature type="domain" description="UspA" evidence="2">
    <location>
        <begin position="1"/>
        <end position="140"/>
    </location>
</feature>
<dbReference type="AlphaFoldDB" id="A0A939GAE3"/>
<dbReference type="EMBL" id="JAFMYV010000001">
    <property type="protein sequence ID" value="MBO0935412.1"/>
    <property type="molecule type" value="Genomic_DNA"/>
</dbReference>